<accession>A0ABU5QK15</accession>
<dbReference type="InterPro" id="IPR024775">
    <property type="entry name" value="DinB-like"/>
</dbReference>
<dbReference type="EMBL" id="JAYFUL010000007">
    <property type="protein sequence ID" value="MEA5257402.1"/>
    <property type="molecule type" value="Genomic_DNA"/>
</dbReference>
<evidence type="ECO:0000259" key="1">
    <source>
        <dbReference type="Pfam" id="PF12867"/>
    </source>
</evidence>
<dbReference type="SUPFAM" id="SSF109854">
    <property type="entry name" value="DinB/YfiT-like putative metalloenzymes"/>
    <property type="match status" value="1"/>
</dbReference>
<evidence type="ECO:0000313" key="2">
    <source>
        <dbReference type="EMBL" id="MEA5257402.1"/>
    </source>
</evidence>
<feature type="domain" description="DinB-like" evidence="1">
    <location>
        <begin position="18"/>
        <end position="178"/>
    </location>
</feature>
<dbReference type="InterPro" id="IPR034660">
    <property type="entry name" value="DinB/YfiT-like"/>
</dbReference>
<keyword evidence="3" id="KW-1185">Reference proteome</keyword>
<gene>
    <name evidence="2" type="ORF">VB264_06380</name>
</gene>
<comment type="caution">
    <text evidence="2">The sequence shown here is derived from an EMBL/GenBank/DDBJ whole genome shotgun (WGS) entry which is preliminary data.</text>
</comment>
<protein>
    <submittedName>
        <fullName evidence="2">DinB family protein</fullName>
    </submittedName>
</protein>
<proteinExistence type="predicted"/>
<organism evidence="2 3">
    <name type="scientific">Arcicella aquatica</name>
    <dbReference type="NCBI Taxonomy" id="217141"/>
    <lineage>
        <taxon>Bacteria</taxon>
        <taxon>Pseudomonadati</taxon>
        <taxon>Bacteroidota</taxon>
        <taxon>Cytophagia</taxon>
        <taxon>Cytophagales</taxon>
        <taxon>Flectobacillaceae</taxon>
        <taxon>Arcicella</taxon>
    </lineage>
</organism>
<dbReference type="Pfam" id="PF12867">
    <property type="entry name" value="DinB_2"/>
    <property type="match status" value="1"/>
</dbReference>
<sequence>MKGIANKQLIEQLENRIELHLKESIELFQNLHERVLLHPASNGGWSIAQCLEHLNSYGHYYLPAIKKELSTQQSNHPNLVFKSSMLGSYFTQLMEPKEKMMKMKATKSHSPATDLDAYVVVAEFIAQQEELLSLLKQSIEVDMNAIRIPISIAKFIRLRLGDVFQFLIAHNHRHILQAKRNLYISYNQPVED</sequence>
<name>A0ABU5QK15_9BACT</name>
<dbReference type="RefSeq" id="WP_323247756.1">
    <property type="nucleotide sequence ID" value="NZ_JAYFUL010000007.1"/>
</dbReference>
<dbReference type="Proteomes" id="UP001304671">
    <property type="component" value="Unassembled WGS sequence"/>
</dbReference>
<reference evidence="2 3" key="1">
    <citation type="submission" date="2023-12" db="EMBL/GenBank/DDBJ databases">
        <title>Novel species of the genus Arcicella isolated from rivers.</title>
        <authorList>
            <person name="Lu H."/>
        </authorList>
    </citation>
    <scope>NUCLEOTIDE SEQUENCE [LARGE SCALE GENOMIC DNA]</scope>
    <source>
        <strain evidence="2 3">LMG 21963</strain>
    </source>
</reference>
<evidence type="ECO:0000313" key="3">
    <source>
        <dbReference type="Proteomes" id="UP001304671"/>
    </source>
</evidence>
<dbReference type="Gene3D" id="1.20.120.450">
    <property type="entry name" value="dinb family like domain"/>
    <property type="match status" value="1"/>
</dbReference>